<organism evidence="2 3">
    <name type="scientific">Tagetes erecta</name>
    <name type="common">African marigold</name>
    <dbReference type="NCBI Taxonomy" id="13708"/>
    <lineage>
        <taxon>Eukaryota</taxon>
        <taxon>Viridiplantae</taxon>
        <taxon>Streptophyta</taxon>
        <taxon>Embryophyta</taxon>
        <taxon>Tracheophyta</taxon>
        <taxon>Spermatophyta</taxon>
        <taxon>Magnoliopsida</taxon>
        <taxon>eudicotyledons</taxon>
        <taxon>Gunneridae</taxon>
        <taxon>Pentapetalae</taxon>
        <taxon>asterids</taxon>
        <taxon>campanulids</taxon>
        <taxon>Asterales</taxon>
        <taxon>Asteraceae</taxon>
        <taxon>Asteroideae</taxon>
        <taxon>Heliantheae alliance</taxon>
        <taxon>Tageteae</taxon>
        <taxon>Tagetes</taxon>
    </lineage>
</organism>
<dbReference type="InterPro" id="IPR008803">
    <property type="entry name" value="RHD3/Sey1"/>
</dbReference>
<dbReference type="GO" id="GO:0005783">
    <property type="term" value="C:endoplasmic reticulum"/>
    <property type="evidence" value="ECO:0007669"/>
    <property type="project" value="TreeGrafter"/>
</dbReference>
<dbReference type="Pfam" id="PF20428">
    <property type="entry name" value="Sey1_3HB"/>
    <property type="match status" value="1"/>
</dbReference>
<dbReference type="InterPro" id="IPR046758">
    <property type="entry name" value="Sey1/RHD3-like_3HB"/>
</dbReference>
<keyword evidence="3" id="KW-1185">Reference proteome</keyword>
<dbReference type="GO" id="GO:0003924">
    <property type="term" value="F:GTPase activity"/>
    <property type="evidence" value="ECO:0007669"/>
    <property type="project" value="TreeGrafter"/>
</dbReference>
<dbReference type="Proteomes" id="UP001229421">
    <property type="component" value="Unassembled WGS sequence"/>
</dbReference>
<reference evidence="2" key="1">
    <citation type="journal article" date="2023" name="bioRxiv">
        <title>Improved chromosome-level genome assembly for marigold (Tagetes erecta).</title>
        <authorList>
            <person name="Jiang F."/>
            <person name="Yuan L."/>
            <person name="Wang S."/>
            <person name="Wang H."/>
            <person name="Xu D."/>
            <person name="Wang A."/>
            <person name="Fan W."/>
        </authorList>
    </citation>
    <scope>NUCLEOTIDE SEQUENCE</scope>
    <source>
        <strain evidence="2">WSJ</strain>
        <tissue evidence="2">Leaf</tissue>
    </source>
</reference>
<dbReference type="GO" id="GO:0016320">
    <property type="term" value="P:endoplasmic reticulum membrane fusion"/>
    <property type="evidence" value="ECO:0007669"/>
    <property type="project" value="TreeGrafter"/>
</dbReference>
<sequence>METIKEKKSLELSAQTIMVATIRCDAIASGIHTSFAANKDWLQLKEEVKSRIVPDFGKKLSSMLESCLSIYDKEVIHYDASVVSAKRKQLLEKLLQLVQPTYELIVEHILSEALDNFKTSLKRALDDGHAGFSATAHGCVKQSVKRFDELCKDVTIKQANLDTTKIRLQFSHDLKSHIFNVQAAKLSELTTLYKSELEEALSSHVQDLLELCGDDTWPAIRRHLHLETEQNVYSLYHVLSSFEMQEQDKEDMLSKLKHYGRKIVERKAKYEARKVLGRMKERFAYTFNHDNESKPRVAWTENEDIPAITKTARTSVPASLTLITPVQCKSLWDQFKSETQYIISQATASQEAYRQVTSLSEKVSSLSDDVTASSNKKTSLIDTKNKLHQDVWIGAFTGPIGLGIARLIRKPE</sequence>
<accession>A0AAD8KKD6</accession>
<dbReference type="PANTHER" id="PTHR45923">
    <property type="entry name" value="PROTEIN SEY1"/>
    <property type="match status" value="1"/>
</dbReference>
<proteinExistence type="predicted"/>
<evidence type="ECO:0000313" key="2">
    <source>
        <dbReference type="EMBL" id="KAK1421917.1"/>
    </source>
</evidence>
<dbReference type="AlphaFoldDB" id="A0AAD8KKD6"/>
<protein>
    <recommendedName>
        <fullName evidence="1">Sey1/RHD3-like three-helix bundle domain-containing protein</fullName>
    </recommendedName>
</protein>
<name>A0AAD8KKD6_TARER</name>
<evidence type="ECO:0000313" key="3">
    <source>
        <dbReference type="Proteomes" id="UP001229421"/>
    </source>
</evidence>
<feature type="domain" description="Sey1/RHD3-like three-helix bundle" evidence="1">
    <location>
        <begin position="55"/>
        <end position="315"/>
    </location>
</feature>
<evidence type="ECO:0000259" key="1">
    <source>
        <dbReference type="Pfam" id="PF20428"/>
    </source>
</evidence>
<gene>
    <name evidence="2" type="ORF">QVD17_24650</name>
</gene>
<dbReference type="PANTHER" id="PTHR45923:SF14">
    <property type="entry name" value="PROTEIN ROOT HAIR DEFECTIVE 3 HOMOLOG"/>
    <property type="match status" value="1"/>
</dbReference>
<comment type="caution">
    <text evidence="2">The sequence shown here is derived from an EMBL/GenBank/DDBJ whole genome shotgun (WGS) entry which is preliminary data.</text>
</comment>
<dbReference type="EMBL" id="JAUHHV010000006">
    <property type="protein sequence ID" value="KAK1421917.1"/>
    <property type="molecule type" value="Genomic_DNA"/>
</dbReference>